<dbReference type="SUPFAM" id="SSF50978">
    <property type="entry name" value="WD40 repeat-like"/>
    <property type="match status" value="1"/>
</dbReference>
<dbReference type="OrthoDB" id="10266330at2759"/>
<feature type="repeat" description="WD" evidence="3">
    <location>
        <begin position="93"/>
        <end position="134"/>
    </location>
</feature>
<dbReference type="Pfam" id="PF00400">
    <property type="entry name" value="WD40"/>
    <property type="match status" value="3"/>
</dbReference>
<dbReference type="SMART" id="SM00320">
    <property type="entry name" value="WD40"/>
    <property type="match status" value="3"/>
</dbReference>
<name>X6P453_RETFI</name>
<dbReference type="PANTHER" id="PTHR19848">
    <property type="entry name" value="WD40 REPEAT PROTEIN"/>
    <property type="match status" value="1"/>
</dbReference>
<dbReference type="InterPro" id="IPR036322">
    <property type="entry name" value="WD40_repeat_dom_sf"/>
</dbReference>
<dbReference type="InterPro" id="IPR015943">
    <property type="entry name" value="WD40/YVTN_repeat-like_dom_sf"/>
</dbReference>
<keyword evidence="1 3" id="KW-0853">WD repeat</keyword>
<evidence type="ECO:0000313" key="5">
    <source>
        <dbReference type="Proteomes" id="UP000023152"/>
    </source>
</evidence>
<evidence type="ECO:0000256" key="2">
    <source>
        <dbReference type="ARBA" id="ARBA00022737"/>
    </source>
</evidence>
<organism evidence="4 5">
    <name type="scientific">Reticulomyxa filosa</name>
    <dbReference type="NCBI Taxonomy" id="46433"/>
    <lineage>
        <taxon>Eukaryota</taxon>
        <taxon>Sar</taxon>
        <taxon>Rhizaria</taxon>
        <taxon>Retaria</taxon>
        <taxon>Foraminifera</taxon>
        <taxon>Monothalamids</taxon>
        <taxon>Reticulomyxidae</taxon>
        <taxon>Reticulomyxa</taxon>
    </lineage>
</organism>
<keyword evidence="5" id="KW-1185">Reference proteome</keyword>
<feature type="repeat" description="WD" evidence="3">
    <location>
        <begin position="135"/>
        <end position="176"/>
    </location>
</feature>
<sequence>MWDISLEKEIQIFEGHSNIVTGLHHSPDGNNIVSSGLDDTVRIWNIESRKEIEAIDVLVPVCPLYSPDGQNILSGGSSVRMCNITTQAITKKFVGHSETVSFIRFSPDNQQLASCSYDKTIRIWDFESGKEIKRLSGHSDIIFELHYSSDGSALVSCSRDKTIRIWDVKSGKKCKKLKGIPIT</sequence>
<proteinExistence type="predicted"/>
<evidence type="ECO:0000313" key="4">
    <source>
        <dbReference type="EMBL" id="ETO32883.1"/>
    </source>
</evidence>
<feature type="repeat" description="WD" evidence="3">
    <location>
        <begin position="13"/>
        <end position="54"/>
    </location>
</feature>
<reference evidence="4 5" key="1">
    <citation type="journal article" date="2013" name="Curr. Biol.">
        <title>The Genome of the Foraminiferan Reticulomyxa filosa.</title>
        <authorList>
            <person name="Glockner G."/>
            <person name="Hulsmann N."/>
            <person name="Schleicher M."/>
            <person name="Noegel A.A."/>
            <person name="Eichinger L."/>
            <person name="Gallinger C."/>
            <person name="Pawlowski J."/>
            <person name="Sierra R."/>
            <person name="Euteneuer U."/>
            <person name="Pillet L."/>
            <person name="Moustafa A."/>
            <person name="Platzer M."/>
            <person name="Groth M."/>
            <person name="Szafranski K."/>
            <person name="Schliwa M."/>
        </authorList>
    </citation>
    <scope>NUCLEOTIDE SEQUENCE [LARGE SCALE GENOMIC DNA]</scope>
</reference>
<dbReference type="InterPro" id="IPR020472">
    <property type="entry name" value="WD40_PAC1"/>
</dbReference>
<protein>
    <submittedName>
        <fullName evidence="4">WD-40 repeat-containing protein</fullName>
    </submittedName>
</protein>
<dbReference type="PROSITE" id="PS00678">
    <property type="entry name" value="WD_REPEATS_1"/>
    <property type="match status" value="3"/>
</dbReference>
<dbReference type="Proteomes" id="UP000023152">
    <property type="component" value="Unassembled WGS sequence"/>
</dbReference>
<evidence type="ECO:0000256" key="3">
    <source>
        <dbReference type="PROSITE-ProRule" id="PRU00221"/>
    </source>
</evidence>
<dbReference type="AlphaFoldDB" id="X6P453"/>
<accession>X6P453</accession>
<dbReference type="EMBL" id="ASPP01003853">
    <property type="protein sequence ID" value="ETO32883.1"/>
    <property type="molecule type" value="Genomic_DNA"/>
</dbReference>
<comment type="caution">
    <text evidence="4">The sequence shown here is derived from an EMBL/GenBank/DDBJ whole genome shotgun (WGS) entry which is preliminary data.</text>
</comment>
<evidence type="ECO:0000256" key="1">
    <source>
        <dbReference type="ARBA" id="ARBA00022574"/>
    </source>
</evidence>
<dbReference type="PRINTS" id="PR00320">
    <property type="entry name" value="GPROTEINBRPT"/>
</dbReference>
<dbReference type="PANTHER" id="PTHR19848:SF8">
    <property type="entry name" value="F-BOX AND WD REPEAT DOMAIN CONTAINING 7"/>
    <property type="match status" value="1"/>
</dbReference>
<dbReference type="InterPro" id="IPR001680">
    <property type="entry name" value="WD40_rpt"/>
</dbReference>
<dbReference type="InterPro" id="IPR019775">
    <property type="entry name" value="WD40_repeat_CS"/>
</dbReference>
<dbReference type="PROSITE" id="PS50294">
    <property type="entry name" value="WD_REPEATS_REGION"/>
    <property type="match status" value="3"/>
</dbReference>
<gene>
    <name evidence="4" type="ORF">RFI_04232</name>
</gene>
<dbReference type="PROSITE" id="PS50082">
    <property type="entry name" value="WD_REPEATS_2"/>
    <property type="match status" value="3"/>
</dbReference>
<keyword evidence="2" id="KW-0677">Repeat</keyword>
<dbReference type="OMA" id="CHNCIVW"/>
<dbReference type="Gene3D" id="2.130.10.10">
    <property type="entry name" value="YVTN repeat-like/Quinoprotein amine dehydrogenase"/>
    <property type="match status" value="2"/>
</dbReference>